<dbReference type="NCBIfam" id="TIGR01250">
    <property type="entry name" value="pro_imino_pep_2"/>
    <property type="match status" value="1"/>
</dbReference>
<protein>
    <recommendedName>
        <fullName evidence="3">AB hydrolase-1 domain-containing protein</fullName>
    </recommendedName>
</protein>
<dbReference type="PRINTS" id="PR00793">
    <property type="entry name" value="PROAMNOPTASE"/>
</dbReference>
<dbReference type="STRING" id="363999.A0A439D7B4"/>
<dbReference type="Gene3D" id="3.40.50.1820">
    <property type="entry name" value="alpha/beta hydrolase"/>
    <property type="match status" value="1"/>
</dbReference>
<dbReference type="SUPFAM" id="SSF53474">
    <property type="entry name" value="alpha/beta-Hydrolases"/>
    <property type="match status" value="1"/>
</dbReference>
<dbReference type="PANTHER" id="PTHR43433">
    <property type="entry name" value="HYDROLASE, ALPHA/BETA FOLD FAMILY PROTEIN"/>
    <property type="match status" value="1"/>
</dbReference>
<comment type="similarity">
    <text evidence="1">Belongs to the peptidase S33 family.</text>
</comment>
<dbReference type="Pfam" id="PF00561">
    <property type="entry name" value="Abhydrolase_1"/>
    <property type="match status" value="1"/>
</dbReference>
<keyword evidence="2" id="KW-0378">Hydrolase</keyword>
<dbReference type="AlphaFoldDB" id="A0A439D7B4"/>
<keyword evidence="5" id="KW-1185">Reference proteome</keyword>
<gene>
    <name evidence="4" type="ORF">EKO27_g4818</name>
</gene>
<dbReference type="InterPro" id="IPR002410">
    <property type="entry name" value="Peptidase_S33"/>
</dbReference>
<comment type="caution">
    <text evidence="4">The sequence shown here is derived from an EMBL/GenBank/DDBJ whole genome shotgun (WGS) entry which is preliminary data.</text>
</comment>
<dbReference type="PIRSF" id="PIRSF005539">
    <property type="entry name" value="Pept_S33_TRI_F1"/>
    <property type="match status" value="1"/>
</dbReference>
<evidence type="ECO:0000313" key="4">
    <source>
        <dbReference type="EMBL" id="RWA10281.1"/>
    </source>
</evidence>
<dbReference type="InterPro" id="IPR029058">
    <property type="entry name" value="AB_hydrolase_fold"/>
</dbReference>
<dbReference type="PANTHER" id="PTHR43433:SF5">
    <property type="entry name" value="AB HYDROLASE-1 DOMAIN-CONTAINING PROTEIN"/>
    <property type="match status" value="1"/>
</dbReference>
<evidence type="ECO:0000256" key="2">
    <source>
        <dbReference type="ARBA" id="ARBA00022801"/>
    </source>
</evidence>
<name>A0A439D7B4_9PEZI</name>
<dbReference type="Proteomes" id="UP000286045">
    <property type="component" value="Unassembled WGS sequence"/>
</dbReference>
<evidence type="ECO:0000313" key="5">
    <source>
        <dbReference type="Proteomes" id="UP000286045"/>
    </source>
</evidence>
<organism evidence="4 5">
    <name type="scientific">Xylaria grammica</name>
    <dbReference type="NCBI Taxonomy" id="363999"/>
    <lineage>
        <taxon>Eukaryota</taxon>
        <taxon>Fungi</taxon>
        <taxon>Dikarya</taxon>
        <taxon>Ascomycota</taxon>
        <taxon>Pezizomycotina</taxon>
        <taxon>Sordariomycetes</taxon>
        <taxon>Xylariomycetidae</taxon>
        <taxon>Xylariales</taxon>
        <taxon>Xylariaceae</taxon>
        <taxon>Xylaria</taxon>
    </lineage>
</organism>
<feature type="domain" description="AB hydrolase-1" evidence="3">
    <location>
        <begin position="37"/>
        <end position="295"/>
    </location>
</feature>
<dbReference type="InterPro" id="IPR050471">
    <property type="entry name" value="AB_hydrolase"/>
</dbReference>
<dbReference type="GO" id="GO:0008233">
    <property type="term" value="F:peptidase activity"/>
    <property type="evidence" value="ECO:0007669"/>
    <property type="project" value="InterPro"/>
</dbReference>
<reference evidence="4 5" key="1">
    <citation type="submission" date="2018-12" db="EMBL/GenBank/DDBJ databases">
        <title>Draft genome sequence of Xylaria grammica IHI A82.</title>
        <authorList>
            <person name="Buettner E."/>
            <person name="Kellner H."/>
        </authorList>
    </citation>
    <scope>NUCLEOTIDE SEQUENCE [LARGE SCALE GENOMIC DNA]</scope>
    <source>
        <strain evidence="4 5">IHI A82</strain>
    </source>
</reference>
<evidence type="ECO:0000256" key="1">
    <source>
        <dbReference type="ARBA" id="ARBA00010088"/>
    </source>
</evidence>
<evidence type="ECO:0000259" key="3">
    <source>
        <dbReference type="Pfam" id="PF00561"/>
    </source>
</evidence>
<proteinExistence type="inferred from homology"/>
<dbReference type="InterPro" id="IPR005945">
    <property type="entry name" value="Pro_imino_pep"/>
</dbReference>
<sequence>MFEMQVFEGRAPFKIPSVDKPCSTFYKIIGDLSAGAPPVVVVHGGPGVGHEYLLTFEALWREYGLPVVFYDQIGCASSTHLSEKAGDEAFWQEQLFQDELDNLLDYLKLRQGPGFHLLGQSWGGMLGAAFAARRPEGLRRLVLASGLASKELADRGVNRLKDQMPRDMHQALDEAEKKNEFNSPTYKSAMNFYHRNFVCRADPFPPAEMLPSWKNMTEDSTVYRTMYGPSPLIINGSLRTWTVVPKLNRITVPTLVYNGEYDTSHDVAQAPFFELIPQVRWITFSGSGHMCHLEGGGVREKVLKIVGEFFTQSVTGQGPNGV</sequence>
<dbReference type="InterPro" id="IPR000073">
    <property type="entry name" value="AB_hydrolase_1"/>
</dbReference>
<accession>A0A439D7B4</accession>
<dbReference type="GO" id="GO:0006508">
    <property type="term" value="P:proteolysis"/>
    <property type="evidence" value="ECO:0007669"/>
    <property type="project" value="InterPro"/>
</dbReference>
<dbReference type="EMBL" id="RYZI01000120">
    <property type="protein sequence ID" value="RWA10281.1"/>
    <property type="molecule type" value="Genomic_DNA"/>
</dbReference>